<sequence length="231" mass="26081">MNKITIAIDGFSSTGKSTVAKQLAKHLGYVYVDSGAMYRAVTFYAMQNGLINKDDFNVEGLIYQLPKINISFTFNESLGFAEVYLNGINIEKEIRKLEVSSFVSKVAAIPEVRQQQVKLQQKLGDSKGVVMDGRDIGTVVFPKAELKLFMTASAETRAQRRYDELIERGDDVTFKDVLKNVQERDYLDSNRKDSPLIKADDAIEIDNSNMSLEEQFNKILQLVTMTIEDLE</sequence>
<evidence type="ECO:0000313" key="11">
    <source>
        <dbReference type="Proteomes" id="UP001303407"/>
    </source>
</evidence>
<keyword evidence="4 8" id="KW-0418">Kinase</keyword>
<feature type="domain" description="Cytidylate kinase" evidence="9">
    <location>
        <begin position="6"/>
        <end position="223"/>
    </location>
</feature>
<dbReference type="EMBL" id="CP134536">
    <property type="protein sequence ID" value="WNH12395.1"/>
    <property type="molecule type" value="Genomic_DNA"/>
</dbReference>
<dbReference type="Pfam" id="PF02224">
    <property type="entry name" value="Cytidylate_kin"/>
    <property type="match status" value="1"/>
</dbReference>
<comment type="catalytic activity">
    <reaction evidence="6 8">
        <text>dCMP + ATP = dCDP + ADP</text>
        <dbReference type="Rhea" id="RHEA:25094"/>
        <dbReference type="ChEBI" id="CHEBI:30616"/>
        <dbReference type="ChEBI" id="CHEBI:57566"/>
        <dbReference type="ChEBI" id="CHEBI:58593"/>
        <dbReference type="ChEBI" id="CHEBI:456216"/>
        <dbReference type="EC" id="2.7.4.25"/>
    </reaction>
</comment>
<evidence type="ECO:0000259" key="9">
    <source>
        <dbReference type="Pfam" id="PF02224"/>
    </source>
</evidence>
<dbReference type="HAMAP" id="MF_00238">
    <property type="entry name" value="Cytidyl_kinase_type1"/>
    <property type="match status" value="1"/>
</dbReference>
<dbReference type="Gene3D" id="3.40.50.300">
    <property type="entry name" value="P-loop containing nucleotide triphosphate hydrolases"/>
    <property type="match status" value="1"/>
</dbReference>
<dbReference type="GO" id="GO:0016301">
    <property type="term" value="F:kinase activity"/>
    <property type="evidence" value="ECO:0007669"/>
    <property type="project" value="UniProtKB-KW"/>
</dbReference>
<evidence type="ECO:0000256" key="8">
    <source>
        <dbReference type="HAMAP-Rule" id="MF_00238"/>
    </source>
</evidence>
<dbReference type="InterPro" id="IPR003136">
    <property type="entry name" value="Cytidylate_kin"/>
</dbReference>
<dbReference type="PANTHER" id="PTHR21299:SF2">
    <property type="entry name" value="CYTIDYLATE KINASE"/>
    <property type="match status" value="1"/>
</dbReference>
<comment type="similarity">
    <text evidence="1 8">Belongs to the cytidylate kinase family. Type 1 subfamily.</text>
</comment>
<dbReference type="PANTHER" id="PTHR21299">
    <property type="entry name" value="CYTIDYLATE KINASE/PANTOATE-BETA-ALANINE LIGASE"/>
    <property type="match status" value="1"/>
</dbReference>
<dbReference type="EC" id="2.7.4.25" evidence="8"/>
<gene>
    <name evidence="8 10" type="primary">cmk</name>
    <name evidence="10" type="ORF">RHP49_16090</name>
</gene>
<comment type="subcellular location">
    <subcellularLocation>
        <location evidence="8">Cytoplasm</location>
    </subcellularLocation>
</comment>
<evidence type="ECO:0000313" key="10">
    <source>
        <dbReference type="EMBL" id="WNH12395.1"/>
    </source>
</evidence>
<evidence type="ECO:0000256" key="2">
    <source>
        <dbReference type="ARBA" id="ARBA00022679"/>
    </source>
</evidence>
<reference evidence="10 11" key="1">
    <citation type="submission" date="2023-09" db="EMBL/GenBank/DDBJ databases">
        <title>Thalassobella suaedae gen. nov., sp. nov., a marine bacterium of the family Flavobacteriaceae isolated from a halophyte Suaeda japonica.</title>
        <authorList>
            <person name="Lee S.Y."/>
            <person name="Hwang C.Y."/>
        </authorList>
    </citation>
    <scope>NUCLEOTIDE SEQUENCE [LARGE SCALE GENOMIC DNA]</scope>
    <source>
        <strain evidence="10 11">HL-DH10</strain>
    </source>
</reference>
<protein>
    <recommendedName>
        <fullName evidence="8">Cytidylate kinase</fullName>
        <shortName evidence="8">CK</shortName>
        <ecNumber evidence="8">2.7.4.25</ecNumber>
    </recommendedName>
    <alternativeName>
        <fullName evidence="8">Cytidine monophosphate kinase</fullName>
        <shortName evidence="8">CMP kinase</shortName>
    </alternativeName>
</protein>
<evidence type="ECO:0000256" key="4">
    <source>
        <dbReference type="ARBA" id="ARBA00022777"/>
    </source>
</evidence>
<dbReference type="InterPro" id="IPR011994">
    <property type="entry name" value="Cytidylate_kinase_dom"/>
</dbReference>
<dbReference type="CDD" id="cd02020">
    <property type="entry name" value="CMPK"/>
    <property type="match status" value="1"/>
</dbReference>
<dbReference type="Proteomes" id="UP001303407">
    <property type="component" value="Chromosome"/>
</dbReference>
<organism evidence="10 11">
    <name type="scientific">Thalassobellus suaedae</name>
    <dbReference type="NCBI Taxonomy" id="3074124"/>
    <lineage>
        <taxon>Bacteria</taxon>
        <taxon>Pseudomonadati</taxon>
        <taxon>Bacteroidota</taxon>
        <taxon>Flavobacteriia</taxon>
        <taxon>Flavobacteriales</taxon>
        <taxon>Flavobacteriaceae</taxon>
        <taxon>Thalassobellus</taxon>
    </lineage>
</organism>
<name>A0ABY9Y369_9FLAO</name>
<dbReference type="RefSeq" id="WP_415862376.1">
    <property type="nucleotide sequence ID" value="NZ_CP134536.1"/>
</dbReference>
<evidence type="ECO:0000256" key="1">
    <source>
        <dbReference type="ARBA" id="ARBA00009427"/>
    </source>
</evidence>
<feature type="binding site" evidence="8">
    <location>
        <begin position="10"/>
        <end position="18"/>
    </location>
    <ligand>
        <name>ATP</name>
        <dbReference type="ChEBI" id="CHEBI:30616"/>
    </ligand>
</feature>
<evidence type="ECO:0000256" key="6">
    <source>
        <dbReference type="ARBA" id="ARBA00047615"/>
    </source>
</evidence>
<evidence type="ECO:0000256" key="7">
    <source>
        <dbReference type="ARBA" id="ARBA00048478"/>
    </source>
</evidence>
<keyword evidence="8" id="KW-0963">Cytoplasm</keyword>
<comment type="catalytic activity">
    <reaction evidence="7 8">
        <text>CMP + ATP = CDP + ADP</text>
        <dbReference type="Rhea" id="RHEA:11600"/>
        <dbReference type="ChEBI" id="CHEBI:30616"/>
        <dbReference type="ChEBI" id="CHEBI:58069"/>
        <dbReference type="ChEBI" id="CHEBI:60377"/>
        <dbReference type="ChEBI" id="CHEBI:456216"/>
        <dbReference type="EC" id="2.7.4.25"/>
    </reaction>
</comment>
<dbReference type="SUPFAM" id="SSF52540">
    <property type="entry name" value="P-loop containing nucleoside triphosphate hydrolases"/>
    <property type="match status" value="1"/>
</dbReference>
<keyword evidence="2 8" id="KW-0808">Transferase</keyword>
<keyword evidence="5 8" id="KW-0067">ATP-binding</keyword>
<proteinExistence type="inferred from homology"/>
<keyword evidence="3 8" id="KW-0547">Nucleotide-binding</keyword>
<keyword evidence="11" id="KW-1185">Reference proteome</keyword>
<dbReference type="NCBIfam" id="TIGR00017">
    <property type="entry name" value="cmk"/>
    <property type="match status" value="1"/>
</dbReference>
<evidence type="ECO:0000256" key="5">
    <source>
        <dbReference type="ARBA" id="ARBA00022840"/>
    </source>
</evidence>
<accession>A0ABY9Y369</accession>
<evidence type="ECO:0000256" key="3">
    <source>
        <dbReference type="ARBA" id="ARBA00022741"/>
    </source>
</evidence>
<dbReference type="InterPro" id="IPR027417">
    <property type="entry name" value="P-loop_NTPase"/>
</dbReference>